<feature type="transmembrane region" description="Helical" evidence="1">
    <location>
        <begin position="69"/>
        <end position="95"/>
    </location>
</feature>
<keyword evidence="1" id="KW-0472">Membrane</keyword>
<keyword evidence="1" id="KW-1133">Transmembrane helix</keyword>
<keyword evidence="1" id="KW-0812">Transmembrane</keyword>
<organism evidence="2">
    <name type="scientific">Candidatus Kentrum sp. DK</name>
    <dbReference type="NCBI Taxonomy" id="2126562"/>
    <lineage>
        <taxon>Bacteria</taxon>
        <taxon>Pseudomonadati</taxon>
        <taxon>Pseudomonadota</taxon>
        <taxon>Gammaproteobacteria</taxon>
        <taxon>Candidatus Kentrum</taxon>
    </lineage>
</organism>
<sequence>MMATPENLRGGPGGCAGPDASPYGGDLIACPGCDLLHRRVALPPGATARCRRCGHRLYTREPRGVEYPLALTLAAVVFFLLANTFPFVAIEIQGITREINLLSAAITLFHQGMPVLGLFAAALIFAFPLLQLIGMLVVLVPLYRNRAGAMGCVVLRWVSLVSPWSMMEIYLLSVLVSLVKLATYADVTLGIAFWNFVALVITNLWTLRVMDREALWRRLEALS</sequence>
<name>A0A450SW78_9GAMM</name>
<dbReference type="AlphaFoldDB" id="A0A450SW78"/>
<feature type="transmembrane region" description="Helical" evidence="1">
    <location>
        <begin position="154"/>
        <end position="179"/>
    </location>
</feature>
<dbReference type="EMBL" id="CAADEX010000072">
    <property type="protein sequence ID" value="VFJ58254.1"/>
    <property type="molecule type" value="Genomic_DNA"/>
</dbReference>
<dbReference type="Pfam" id="PF04403">
    <property type="entry name" value="PqiA"/>
    <property type="match status" value="1"/>
</dbReference>
<feature type="transmembrane region" description="Helical" evidence="1">
    <location>
        <begin position="115"/>
        <end position="142"/>
    </location>
</feature>
<proteinExistence type="predicted"/>
<accession>A0A450SW78</accession>
<feature type="transmembrane region" description="Helical" evidence="1">
    <location>
        <begin position="191"/>
        <end position="210"/>
    </location>
</feature>
<gene>
    <name evidence="2" type="ORF">BECKDK2373B_GA0170837_107211</name>
</gene>
<evidence type="ECO:0000256" key="1">
    <source>
        <dbReference type="SAM" id="Phobius"/>
    </source>
</evidence>
<protein>
    <submittedName>
        <fullName evidence="2">Paraquat-inducible protein A</fullName>
    </submittedName>
</protein>
<dbReference type="InterPro" id="IPR007498">
    <property type="entry name" value="PqiA-like"/>
</dbReference>
<evidence type="ECO:0000313" key="2">
    <source>
        <dbReference type="EMBL" id="VFJ58254.1"/>
    </source>
</evidence>
<reference evidence="2" key="1">
    <citation type="submission" date="2019-02" db="EMBL/GenBank/DDBJ databases">
        <authorList>
            <person name="Gruber-Vodicka R. H."/>
            <person name="Seah K. B. B."/>
        </authorList>
    </citation>
    <scope>NUCLEOTIDE SEQUENCE</scope>
    <source>
        <strain evidence="2">BECK_DK47</strain>
    </source>
</reference>